<gene>
    <name evidence="1" type="ORF">AUC71_03130</name>
</gene>
<dbReference type="EMBL" id="LPWD01000426">
    <property type="protein sequence ID" value="ODS01546.1"/>
    <property type="molecule type" value="Genomic_DNA"/>
</dbReference>
<organism evidence="1 2">
    <name type="scientific">Methyloceanibacter marginalis</name>
    <dbReference type="NCBI Taxonomy" id="1774971"/>
    <lineage>
        <taxon>Bacteria</taxon>
        <taxon>Pseudomonadati</taxon>
        <taxon>Pseudomonadota</taxon>
        <taxon>Alphaproteobacteria</taxon>
        <taxon>Hyphomicrobiales</taxon>
        <taxon>Hyphomicrobiaceae</taxon>
        <taxon>Methyloceanibacter</taxon>
    </lineage>
</organism>
<reference evidence="1 2" key="1">
    <citation type="journal article" date="2016" name="Environ. Microbiol.">
        <title>New Methyloceanibacter diversity from North Sea sediments includes methanotroph containing solely the soluble methane monooxygenase.</title>
        <authorList>
            <person name="Vekeman B."/>
            <person name="Kerckhof F.M."/>
            <person name="Cremers G."/>
            <person name="de Vos P."/>
            <person name="Vandamme P."/>
            <person name="Boon N."/>
            <person name="Op den Camp H.J."/>
            <person name="Heylen K."/>
        </authorList>
    </citation>
    <scope>NUCLEOTIDE SEQUENCE [LARGE SCALE GENOMIC DNA]</scope>
    <source>
        <strain evidence="1 2">R-67177</strain>
    </source>
</reference>
<proteinExistence type="predicted"/>
<evidence type="ECO:0000313" key="2">
    <source>
        <dbReference type="Proteomes" id="UP000095042"/>
    </source>
</evidence>
<name>A0A1E3W703_9HYPH</name>
<accession>A0A1E3W703</accession>
<protein>
    <submittedName>
        <fullName evidence="1">Uncharacterized protein</fullName>
    </submittedName>
</protein>
<sequence length="76" mass="8453">MLDEKDHAYIAALAATIASETARQSDEEVMEVITDVSARLRVAWAHRLQPKFMDHFLGELAAGVMAERAALSRRVN</sequence>
<dbReference type="AlphaFoldDB" id="A0A1E3W703"/>
<comment type="caution">
    <text evidence="1">The sequence shown here is derived from an EMBL/GenBank/DDBJ whole genome shotgun (WGS) entry which is preliminary data.</text>
</comment>
<keyword evidence="2" id="KW-1185">Reference proteome</keyword>
<evidence type="ECO:0000313" key="1">
    <source>
        <dbReference type="EMBL" id="ODS01546.1"/>
    </source>
</evidence>
<dbReference type="Proteomes" id="UP000095042">
    <property type="component" value="Unassembled WGS sequence"/>
</dbReference>
<dbReference type="RefSeq" id="WP_069624845.1">
    <property type="nucleotide sequence ID" value="NZ_LPWD01000426.1"/>
</dbReference>